<sequence>MDISSPSFWENTWRETASDFFLKKTQKTNPERWTEFFNRVSDIYPEMWGHPRILGDTVADLFFSEKLIASGSRVLDMGCGPGTLAIPLAERGAQVLAADQAEEMLTTLEQAASARNLKNVATRRTSFQEYDAAATHDLAVAAFFPPAFSPEGICRLESMSRKYCALVLGTGQETFPFRRQLWKEIMDVPLQSGRFHLTYLTGYLLAADRQPNLKHLSWPVRFSSPLEDQVRFFKSYFAIFGHNDSATETAIRRLLGQYVVKDRVETEGRADIAVVWWER</sequence>
<protein>
    <recommendedName>
        <fullName evidence="1">Methyltransferase domain-containing protein</fullName>
    </recommendedName>
</protein>
<evidence type="ECO:0000313" key="2">
    <source>
        <dbReference type="EMBL" id="GBC61565.1"/>
    </source>
</evidence>
<feature type="domain" description="Methyltransferase" evidence="1">
    <location>
        <begin position="74"/>
        <end position="143"/>
    </location>
</feature>
<dbReference type="RefSeq" id="WP_124328838.1">
    <property type="nucleotide sequence ID" value="NZ_BEXT01000001.1"/>
</dbReference>
<dbReference type="Proteomes" id="UP000288096">
    <property type="component" value="Unassembled WGS sequence"/>
</dbReference>
<comment type="caution">
    <text evidence="2">The sequence shown here is derived from an EMBL/GenBank/DDBJ whole genome shotgun (WGS) entry which is preliminary data.</text>
</comment>
<keyword evidence="3" id="KW-1185">Reference proteome</keyword>
<dbReference type="InterPro" id="IPR029063">
    <property type="entry name" value="SAM-dependent_MTases_sf"/>
</dbReference>
<name>A0A401FX71_9BACT</name>
<dbReference type="CDD" id="cd02440">
    <property type="entry name" value="AdoMet_MTases"/>
    <property type="match status" value="1"/>
</dbReference>
<reference evidence="3" key="2">
    <citation type="submission" date="2019-01" db="EMBL/GenBank/DDBJ databases">
        <title>Genome sequence of Desulfonema ishimotonii strain Tokyo 01.</title>
        <authorList>
            <person name="Fukui M."/>
        </authorList>
    </citation>
    <scope>NUCLEOTIDE SEQUENCE [LARGE SCALE GENOMIC DNA]</scope>
    <source>
        <strain evidence="3">Tokyo 01</strain>
    </source>
</reference>
<organism evidence="2 3">
    <name type="scientific">Desulfonema ishimotonii</name>
    <dbReference type="NCBI Taxonomy" id="45657"/>
    <lineage>
        <taxon>Bacteria</taxon>
        <taxon>Pseudomonadati</taxon>
        <taxon>Thermodesulfobacteriota</taxon>
        <taxon>Desulfobacteria</taxon>
        <taxon>Desulfobacterales</taxon>
        <taxon>Desulfococcaceae</taxon>
        <taxon>Desulfonema</taxon>
    </lineage>
</organism>
<dbReference type="AlphaFoldDB" id="A0A401FX71"/>
<dbReference type="OrthoDB" id="5522265at2"/>
<dbReference type="Gene3D" id="3.40.50.150">
    <property type="entry name" value="Vaccinia Virus protein VP39"/>
    <property type="match status" value="1"/>
</dbReference>
<dbReference type="InterPro" id="IPR041698">
    <property type="entry name" value="Methyltransf_25"/>
</dbReference>
<accession>A0A401FX71</accession>
<evidence type="ECO:0000313" key="3">
    <source>
        <dbReference type="Proteomes" id="UP000288096"/>
    </source>
</evidence>
<dbReference type="Pfam" id="PF13649">
    <property type="entry name" value="Methyltransf_25"/>
    <property type="match status" value="1"/>
</dbReference>
<evidence type="ECO:0000259" key="1">
    <source>
        <dbReference type="Pfam" id="PF13649"/>
    </source>
</evidence>
<dbReference type="EMBL" id="BEXT01000001">
    <property type="protein sequence ID" value="GBC61565.1"/>
    <property type="molecule type" value="Genomic_DNA"/>
</dbReference>
<proteinExistence type="predicted"/>
<dbReference type="SUPFAM" id="SSF53335">
    <property type="entry name" value="S-adenosyl-L-methionine-dependent methyltransferases"/>
    <property type="match status" value="1"/>
</dbReference>
<gene>
    <name evidence="2" type="ORF">DENIS_2527</name>
</gene>
<reference evidence="3" key="1">
    <citation type="submission" date="2017-11" db="EMBL/GenBank/DDBJ databases">
        <authorList>
            <person name="Watanabe M."/>
            <person name="Kojima H."/>
        </authorList>
    </citation>
    <scope>NUCLEOTIDE SEQUENCE [LARGE SCALE GENOMIC DNA]</scope>
    <source>
        <strain evidence="3">Tokyo 01</strain>
    </source>
</reference>